<comment type="caution">
    <text evidence="4">The sequence shown here is derived from an EMBL/GenBank/DDBJ whole genome shotgun (WGS) entry which is preliminary data.</text>
</comment>
<evidence type="ECO:0000256" key="2">
    <source>
        <dbReference type="ARBA" id="ARBA00023002"/>
    </source>
</evidence>
<feature type="domain" description="Ketoreductase" evidence="3">
    <location>
        <begin position="2"/>
        <end position="180"/>
    </location>
</feature>
<reference evidence="4 5" key="1">
    <citation type="submission" date="2024-06" db="EMBL/GenBank/DDBJ databases">
        <title>The Natural Products Discovery Center: Release of the First 8490 Sequenced Strains for Exploring Actinobacteria Biosynthetic Diversity.</title>
        <authorList>
            <person name="Kalkreuter E."/>
            <person name="Kautsar S.A."/>
            <person name="Yang D."/>
            <person name="Bader C.D."/>
            <person name="Teijaro C.N."/>
            <person name="Fluegel L."/>
            <person name="Davis C.M."/>
            <person name="Simpson J.R."/>
            <person name="Lauterbach L."/>
            <person name="Steele A.D."/>
            <person name="Gui C."/>
            <person name="Meng S."/>
            <person name="Li G."/>
            <person name="Viehrig K."/>
            <person name="Ye F."/>
            <person name="Su P."/>
            <person name="Kiefer A.F."/>
            <person name="Nichols A."/>
            <person name="Cepeda A.J."/>
            <person name="Yan W."/>
            <person name="Fan B."/>
            <person name="Jiang Y."/>
            <person name="Adhikari A."/>
            <person name="Zheng C.-J."/>
            <person name="Schuster L."/>
            <person name="Cowan T.M."/>
            <person name="Smanski M.J."/>
            <person name="Chevrette M.G."/>
            <person name="De Carvalho L.P.S."/>
            <person name="Shen B."/>
        </authorList>
    </citation>
    <scope>NUCLEOTIDE SEQUENCE [LARGE SCALE GENOMIC DNA]</scope>
    <source>
        <strain evidence="4 5">NPDC019708</strain>
    </source>
</reference>
<evidence type="ECO:0000256" key="1">
    <source>
        <dbReference type="ARBA" id="ARBA00006484"/>
    </source>
</evidence>
<dbReference type="PANTHER" id="PTHR48107:SF7">
    <property type="entry name" value="RE15974P"/>
    <property type="match status" value="1"/>
</dbReference>
<dbReference type="Pfam" id="PF13561">
    <property type="entry name" value="adh_short_C2"/>
    <property type="match status" value="1"/>
</dbReference>
<dbReference type="InterPro" id="IPR020904">
    <property type="entry name" value="Sc_DH/Rdtase_CS"/>
</dbReference>
<name>A0ABV2WK90_9NOCA</name>
<proteinExistence type="inferred from homology"/>
<keyword evidence="2 4" id="KW-0560">Oxidoreductase</keyword>
<dbReference type="PANTHER" id="PTHR48107">
    <property type="entry name" value="NADPH-DEPENDENT ALDEHYDE REDUCTASE-LIKE PROTEIN, CHLOROPLASTIC-RELATED"/>
    <property type="match status" value="1"/>
</dbReference>
<dbReference type="EMBL" id="JBEYBF010000002">
    <property type="protein sequence ID" value="MEU1951307.1"/>
    <property type="molecule type" value="Genomic_DNA"/>
</dbReference>
<evidence type="ECO:0000259" key="3">
    <source>
        <dbReference type="SMART" id="SM00822"/>
    </source>
</evidence>
<dbReference type="PROSITE" id="PS00061">
    <property type="entry name" value="ADH_SHORT"/>
    <property type="match status" value="1"/>
</dbReference>
<gene>
    <name evidence="4" type="ORF">ABZ510_05545</name>
</gene>
<dbReference type="SMART" id="SM00822">
    <property type="entry name" value="PKS_KR"/>
    <property type="match status" value="1"/>
</dbReference>
<keyword evidence="5" id="KW-1185">Reference proteome</keyword>
<sequence length="240" mass="24619">MPVAVVTGGSRGIGRAIARRLGGTGASVVVNYRTDRAAATKVVDAIETGGGRALSVRSDVADSDQVRALFDTAEQTFGGIDIVVSNAGIARFSPLAEATDDDFDQQFAINTKATFYVLREAANRLRDGGRIVLVSSGATVTHRPGSGLYAAGKAASEQLVRVLARELAPRAITVNSVLPGAVRTDALAAAGVGQVDRIAATIPMGRIGEPADIADIVGFLVSEEARWITGASLPASGGAF</sequence>
<dbReference type="PRINTS" id="PR00080">
    <property type="entry name" value="SDRFAMILY"/>
</dbReference>
<accession>A0ABV2WK90</accession>
<dbReference type="Gene3D" id="3.40.50.720">
    <property type="entry name" value="NAD(P)-binding Rossmann-like Domain"/>
    <property type="match status" value="1"/>
</dbReference>
<dbReference type="GO" id="GO:0047936">
    <property type="term" value="F:glucose 1-dehydrogenase [NAD(P)+] activity"/>
    <property type="evidence" value="ECO:0007669"/>
    <property type="project" value="UniProtKB-EC"/>
</dbReference>
<evidence type="ECO:0000313" key="4">
    <source>
        <dbReference type="EMBL" id="MEU1951307.1"/>
    </source>
</evidence>
<dbReference type="PRINTS" id="PR00081">
    <property type="entry name" value="GDHRDH"/>
</dbReference>
<dbReference type="Proteomes" id="UP001550628">
    <property type="component" value="Unassembled WGS sequence"/>
</dbReference>
<dbReference type="SUPFAM" id="SSF51735">
    <property type="entry name" value="NAD(P)-binding Rossmann-fold domains"/>
    <property type="match status" value="1"/>
</dbReference>
<dbReference type="RefSeq" id="WP_356955315.1">
    <property type="nucleotide sequence ID" value="NZ_JBEYBD010000003.1"/>
</dbReference>
<dbReference type="InterPro" id="IPR002347">
    <property type="entry name" value="SDR_fam"/>
</dbReference>
<dbReference type="EC" id="1.1.1.47" evidence="4"/>
<dbReference type="NCBIfam" id="NF005559">
    <property type="entry name" value="PRK07231.1"/>
    <property type="match status" value="1"/>
</dbReference>
<evidence type="ECO:0000313" key="5">
    <source>
        <dbReference type="Proteomes" id="UP001550628"/>
    </source>
</evidence>
<dbReference type="InterPro" id="IPR057326">
    <property type="entry name" value="KR_dom"/>
</dbReference>
<comment type="similarity">
    <text evidence="1">Belongs to the short-chain dehydrogenases/reductases (SDR) family.</text>
</comment>
<dbReference type="InterPro" id="IPR036291">
    <property type="entry name" value="NAD(P)-bd_dom_sf"/>
</dbReference>
<protein>
    <submittedName>
        <fullName evidence="4">Glucose 1-dehydrogenase</fullName>
        <ecNumber evidence="4">1.1.1.47</ecNumber>
    </submittedName>
</protein>
<organism evidence="4 5">
    <name type="scientific">Nocardia rhamnosiphila</name>
    <dbReference type="NCBI Taxonomy" id="426716"/>
    <lineage>
        <taxon>Bacteria</taxon>
        <taxon>Bacillati</taxon>
        <taxon>Actinomycetota</taxon>
        <taxon>Actinomycetes</taxon>
        <taxon>Mycobacteriales</taxon>
        <taxon>Nocardiaceae</taxon>
        <taxon>Nocardia</taxon>
    </lineage>
</organism>